<dbReference type="EMBL" id="HACG01004740">
    <property type="protein sequence ID" value="CEK51605.1"/>
    <property type="molecule type" value="Transcribed_RNA"/>
</dbReference>
<reference evidence="1" key="1">
    <citation type="submission" date="2014-12" db="EMBL/GenBank/DDBJ databases">
        <title>Insight into the proteome of Arion vulgaris.</title>
        <authorList>
            <person name="Aradska J."/>
            <person name="Bulat T."/>
            <person name="Smidak R."/>
            <person name="Sarate P."/>
            <person name="Gangsoo J."/>
            <person name="Sialana F."/>
            <person name="Bilban M."/>
            <person name="Lubec G."/>
        </authorList>
    </citation>
    <scope>NUCLEOTIDE SEQUENCE</scope>
    <source>
        <tissue evidence="1">Skin</tissue>
    </source>
</reference>
<protein>
    <submittedName>
        <fullName evidence="1">Uncharacterized protein</fullName>
    </submittedName>
</protein>
<dbReference type="AlphaFoldDB" id="A0A0B6Y813"/>
<proteinExistence type="predicted"/>
<accession>A0A0B6Y813</accession>
<gene>
    <name evidence="1" type="primary">ORF13861</name>
</gene>
<organism evidence="1">
    <name type="scientific">Arion vulgaris</name>
    <dbReference type="NCBI Taxonomy" id="1028688"/>
    <lineage>
        <taxon>Eukaryota</taxon>
        <taxon>Metazoa</taxon>
        <taxon>Spiralia</taxon>
        <taxon>Lophotrochozoa</taxon>
        <taxon>Mollusca</taxon>
        <taxon>Gastropoda</taxon>
        <taxon>Heterobranchia</taxon>
        <taxon>Euthyneura</taxon>
        <taxon>Panpulmonata</taxon>
        <taxon>Eupulmonata</taxon>
        <taxon>Stylommatophora</taxon>
        <taxon>Helicina</taxon>
        <taxon>Arionoidea</taxon>
        <taxon>Arionidae</taxon>
        <taxon>Arion</taxon>
    </lineage>
</organism>
<name>A0A0B6Y813_9EUPU</name>
<sequence length="93" mass="10617">MMSLGACGTFFSVFAFLYDILRLNNELQTYLHIPGSAYLSSVFTCNAVCVCAKYYYCQWSSLKEAVRDNQTLWYLVGQQHTLPGLTSRCLSFF</sequence>
<evidence type="ECO:0000313" key="1">
    <source>
        <dbReference type="EMBL" id="CEK51605.1"/>
    </source>
</evidence>